<dbReference type="PANTHER" id="PTHR11528">
    <property type="entry name" value="HEAT SHOCK PROTEIN 90 FAMILY MEMBER"/>
    <property type="match status" value="1"/>
</dbReference>
<dbReference type="InterPro" id="IPR003594">
    <property type="entry name" value="HATPase_dom"/>
</dbReference>
<organism evidence="13 14">
    <name type="scientific">Turneriella parva (strain ATCC BAA-1111 / DSM 21527 / NCTC 11395 / H)</name>
    <name type="common">Leptospira parva</name>
    <dbReference type="NCBI Taxonomy" id="869212"/>
    <lineage>
        <taxon>Bacteria</taxon>
        <taxon>Pseudomonadati</taxon>
        <taxon>Spirochaetota</taxon>
        <taxon>Spirochaetia</taxon>
        <taxon>Leptospirales</taxon>
        <taxon>Leptospiraceae</taxon>
        <taxon>Turneriella</taxon>
    </lineage>
</organism>
<evidence type="ECO:0000313" key="13">
    <source>
        <dbReference type="EMBL" id="AFM11112.1"/>
    </source>
</evidence>
<dbReference type="PATRIC" id="fig|869212.3.peg.430"/>
<dbReference type="CDD" id="cd16927">
    <property type="entry name" value="HATPase_Hsp90-like"/>
    <property type="match status" value="1"/>
</dbReference>
<dbReference type="InterPro" id="IPR037196">
    <property type="entry name" value="HSP90_C"/>
</dbReference>
<feature type="region of interest" description="C" evidence="10">
    <location>
        <begin position="562"/>
        <end position="640"/>
    </location>
</feature>
<keyword evidence="4 10" id="KW-0547">Nucleotide-binding</keyword>
<dbReference type="Pfam" id="PF13589">
    <property type="entry name" value="HATPase_c_3"/>
    <property type="match status" value="1"/>
</dbReference>
<feature type="region of interest" description="A; substrate-binding" evidence="10">
    <location>
        <begin position="1"/>
        <end position="345"/>
    </location>
</feature>
<keyword evidence="3 10" id="KW-0963">Cytoplasm</keyword>
<dbReference type="Gene3D" id="1.20.120.790">
    <property type="entry name" value="Heat shock protein 90, C-terminal domain"/>
    <property type="match status" value="1"/>
</dbReference>
<feature type="binding site" evidence="11">
    <location>
        <position position="84"/>
    </location>
    <ligand>
        <name>ATP</name>
        <dbReference type="ChEBI" id="CHEBI:30616"/>
    </ligand>
</feature>
<evidence type="ECO:0000256" key="11">
    <source>
        <dbReference type="PIRSR" id="PIRSR002583-1"/>
    </source>
</evidence>
<evidence type="ECO:0000256" key="7">
    <source>
        <dbReference type="ARBA" id="ARBA00023186"/>
    </source>
</evidence>
<dbReference type="PRINTS" id="PR00775">
    <property type="entry name" value="HEATSHOCK90"/>
</dbReference>
<dbReference type="KEGG" id="tpx:Turpa_0456"/>
<evidence type="ECO:0000259" key="12">
    <source>
        <dbReference type="SMART" id="SM00387"/>
    </source>
</evidence>
<dbReference type="GO" id="GO:0140662">
    <property type="term" value="F:ATP-dependent protein folding chaperone"/>
    <property type="evidence" value="ECO:0007669"/>
    <property type="project" value="InterPro"/>
</dbReference>
<dbReference type="Proteomes" id="UP000006048">
    <property type="component" value="Chromosome"/>
</dbReference>
<dbReference type="GO" id="GO:0005524">
    <property type="term" value="F:ATP binding"/>
    <property type="evidence" value="ECO:0007669"/>
    <property type="project" value="UniProtKB-UniRule"/>
</dbReference>
<sequence>MSTTQTFEFQAETRQLMDLMIHSIYSQKEIFLRELISNASDAIDKRKFLGLTDKSITQEENNYIRIEIDKAARRLTISDTGIGMSREEVVTHIGTIAKSGTKEILEQAKTTQNPVDLIGQFGVGFYSAFMVADKITLVTRRAGSDSAVRWVSTGAGTYTIDDDQRLTAGTTITLDLKTADKENGLPDFCDEFEIEQVVKKYSDFIAYPILMKKEVHKTVGEGKDAKTETTIEEVTLNSMKPIWTRSKNDVKDEEYNEFYKHLSHDWEDPLKVINYRAEGRIEYQALLYLPKRAPFDLYYTSFKGGLQLYVKKVLILERAEELLPRYLRFVRGVVESADLPLNISREILQQDRHITAIKKGLTTKIISTLTDLLEKERDKYADFYREFGAAMKEGASTDFEHKEKLSGLLLFASSNDPEKTTTLKEYIGRMKAEQKDIYYLSGESRLTLENSPHTESLRAKGYEILYLIDAYDEIVLQNIGEFEGKKFKSASKGELDLADDKQKEEATEKVKEAEKAMGALLGALKEQLKDVAKEVKFTSVLVSAPSRVVADEFDVSPYLEKILSRNGEKVPPRLKTLELNPAHELVTKLYARYDKNPNDPVIADYAQLLWGHAVIADGGELKDVARFNKALLSVATGALQ</sequence>
<proteinExistence type="inferred from homology"/>
<keyword evidence="7 10" id="KW-0143">Chaperone</keyword>
<dbReference type="SUPFAM" id="SSF54211">
    <property type="entry name" value="Ribosomal protein S5 domain 2-like"/>
    <property type="match status" value="1"/>
</dbReference>
<evidence type="ECO:0000256" key="8">
    <source>
        <dbReference type="ARBA" id="ARBA00058590"/>
    </source>
</evidence>
<gene>
    <name evidence="10" type="primary">htpG</name>
    <name evidence="13" type="ordered locus">Turpa_0456</name>
</gene>
<accession>I4B1F5</accession>
<dbReference type="PIRSF" id="PIRSF002583">
    <property type="entry name" value="Hsp90"/>
    <property type="match status" value="1"/>
</dbReference>
<name>I4B1F5_TURPD</name>
<feature type="binding site" evidence="11">
    <location>
        <position position="38"/>
    </location>
    <ligand>
        <name>ATP</name>
        <dbReference type="ChEBI" id="CHEBI:30616"/>
    </ligand>
</feature>
<dbReference type="SUPFAM" id="SSF110942">
    <property type="entry name" value="HSP90 C-terminal domain"/>
    <property type="match status" value="1"/>
</dbReference>
<comment type="subunit">
    <text evidence="10">Homodimer.</text>
</comment>
<feature type="binding site" evidence="11">
    <location>
        <position position="345"/>
    </location>
    <ligand>
        <name>ATP</name>
        <dbReference type="ChEBI" id="CHEBI:30616"/>
    </ligand>
</feature>
<feature type="binding site" evidence="11">
    <location>
        <begin position="99"/>
        <end position="100"/>
    </location>
    <ligand>
        <name>ATP</name>
        <dbReference type="ChEBI" id="CHEBI:30616"/>
    </ligand>
</feature>
<dbReference type="HAMAP" id="MF_00505">
    <property type="entry name" value="HSP90"/>
    <property type="match status" value="1"/>
</dbReference>
<dbReference type="SUPFAM" id="SSF55874">
    <property type="entry name" value="ATPase domain of HSP90 chaperone/DNA topoisomerase II/histidine kinase"/>
    <property type="match status" value="1"/>
</dbReference>
<dbReference type="SMART" id="SM00387">
    <property type="entry name" value="HATPase_c"/>
    <property type="match status" value="1"/>
</dbReference>
<dbReference type="Gene3D" id="3.40.50.11260">
    <property type="match status" value="1"/>
</dbReference>
<dbReference type="FunFam" id="3.30.565.10:FF:000009">
    <property type="entry name" value="Molecular chaperone HtpG"/>
    <property type="match status" value="1"/>
</dbReference>
<dbReference type="HOGENOM" id="CLU_006684_3_0_12"/>
<dbReference type="RefSeq" id="WP_014801632.1">
    <property type="nucleotide sequence ID" value="NC_018020.1"/>
</dbReference>
<protein>
    <recommendedName>
        <fullName evidence="9 10">Chaperone protein HtpG</fullName>
    </recommendedName>
    <alternativeName>
        <fullName evidence="10">Heat shock protein HtpG</fullName>
    </alternativeName>
    <alternativeName>
        <fullName evidence="10">High temperature protein G</fullName>
    </alternativeName>
</protein>
<comment type="similarity">
    <text evidence="2 10">Belongs to the heat shock protein 90 family.</text>
</comment>
<evidence type="ECO:0000256" key="6">
    <source>
        <dbReference type="ARBA" id="ARBA00023016"/>
    </source>
</evidence>
<dbReference type="Gene3D" id="3.30.565.10">
    <property type="entry name" value="Histidine kinase-like ATPase, C-terminal domain"/>
    <property type="match status" value="1"/>
</dbReference>
<keyword evidence="6 10" id="KW-0346">Stress response</keyword>
<evidence type="ECO:0000256" key="1">
    <source>
        <dbReference type="ARBA" id="ARBA00004496"/>
    </source>
</evidence>
<reference evidence="13 14" key="1">
    <citation type="submission" date="2012-06" db="EMBL/GenBank/DDBJ databases">
        <title>The complete chromosome of genome of Turneriella parva DSM 21527.</title>
        <authorList>
            <consortium name="US DOE Joint Genome Institute (JGI-PGF)"/>
            <person name="Lucas S."/>
            <person name="Han J."/>
            <person name="Lapidus A."/>
            <person name="Bruce D."/>
            <person name="Goodwin L."/>
            <person name="Pitluck S."/>
            <person name="Peters L."/>
            <person name="Kyrpides N."/>
            <person name="Mavromatis K."/>
            <person name="Ivanova N."/>
            <person name="Mikhailova N."/>
            <person name="Chertkov O."/>
            <person name="Detter J.C."/>
            <person name="Tapia R."/>
            <person name="Han C."/>
            <person name="Land M."/>
            <person name="Hauser L."/>
            <person name="Markowitz V."/>
            <person name="Cheng J.-F."/>
            <person name="Hugenholtz P."/>
            <person name="Woyke T."/>
            <person name="Wu D."/>
            <person name="Gronow S."/>
            <person name="Wellnitz S."/>
            <person name="Brambilla E."/>
            <person name="Klenk H.-P."/>
            <person name="Eisen J.A."/>
        </authorList>
    </citation>
    <scope>NUCLEOTIDE SEQUENCE [LARGE SCALE GENOMIC DNA]</scope>
    <source>
        <strain evidence="14">ATCC BAA-1111 / DSM 21527 / NCTC 11395 / H</strain>
    </source>
</reference>
<feature type="binding site" evidence="11">
    <location>
        <position position="170"/>
    </location>
    <ligand>
        <name>ATP</name>
        <dbReference type="ChEBI" id="CHEBI:30616"/>
    </ligand>
</feature>
<evidence type="ECO:0000256" key="4">
    <source>
        <dbReference type="ARBA" id="ARBA00022741"/>
    </source>
</evidence>
<comment type="subcellular location">
    <subcellularLocation>
        <location evidence="1 10">Cytoplasm</location>
    </subcellularLocation>
</comment>
<comment type="function">
    <text evidence="8 10">Molecular chaperone. Has ATPase activity.</text>
</comment>
<feature type="domain" description="Histidine kinase/HSP90-like ATPase" evidence="12">
    <location>
        <begin position="27"/>
        <end position="180"/>
    </location>
</feature>
<keyword evidence="5 10" id="KW-0067">ATP-binding</keyword>
<dbReference type="NCBIfam" id="NF003555">
    <property type="entry name" value="PRK05218.1"/>
    <property type="match status" value="1"/>
</dbReference>
<feature type="binding site" evidence="11">
    <location>
        <position position="79"/>
    </location>
    <ligand>
        <name>ATP</name>
        <dbReference type="ChEBI" id="CHEBI:30616"/>
    </ligand>
</feature>
<dbReference type="AlphaFoldDB" id="I4B1F5"/>
<dbReference type="InterPro" id="IPR020568">
    <property type="entry name" value="Ribosomal_Su5_D2-typ_SF"/>
</dbReference>
<evidence type="ECO:0000256" key="5">
    <source>
        <dbReference type="ARBA" id="ARBA00022840"/>
    </source>
</evidence>
<dbReference type="InterPro" id="IPR001404">
    <property type="entry name" value="Hsp90_fam"/>
</dbReference>
<feature type="binding site" evidence="11">
    <location>
        <position position="34"/>
    </location>
    <ligand>
        <name>ATP</name>
        <dbReference type="ChEBI" id="CHEBI:30616"/>
    </ligand>
</feature>
<evidence type="ECO:0000256" key="2">
    <source>
        <dbReference type="ARBA" id="ARBA00008239"/>
    </source>
</evidence>
<dbReference type="EMBL" id="CP002959">
    <property type="protein sequence ID" value="AFM11112.1"/>
    <property type="molecule type" value="Genomic_DNA"/>
</dbReference>
<dbReference type="GO" id="GO:0005737">
    <property type="term" value="C:cytoplasm"/>
    <property type="evidence" value="ECO:0007669"/>
    <property type="project" value="UniProtKB-SubCell"/>
</dbReference>
<dbReference type="GO" id="GO:0016887">
    <property type="term" value="F:ATP hydrolysis activity"/>
    <property type="evidence" value="ECO:0007669"/>
    <property type="project" value="InterPro"/>
</dbReference>
<dbReference type="OrthoDB" id="9802640at2"/>
<dbReference type="PROSITE" id="PS00298">
    <property type="entry name" value="HSP90"/>
    <property type="match status" value="1"/>
</dbReference>
<dbReference type="InterPro" id="IPR019805">
    <property type="entry name" value="Heat_shock_protein_90_CS"/>
</dbReference>
<evidence type="ECO:0000256" key="10">
    <source>
        <dbReference type="HAMAP-Rule" id="MF_00505"/>
    </source>
</evidence>
<feature type="binding site" evidence="11">
    <location>
        <begin position="120"/>
        <end position="125"/>
    </location>
    <ligand>
        <name>ATP</name>
        <dbReference type="ChEBI" id="CHEBI:30616"/>
    </ligand>
</feature>
<dbReference type="Pfam" id="PF00183">
    <property type="entry name" value="HSP90"/>
    <property type="match status" value="1"/>
</dbReference>
<feature type="binding site" evidence="11">
    <location>
        <position position="98"/>
    </location>
    <ligand>
        <name>ATP</name>
        <dbReference type="ChEBI" id="CHEBI:30616"/>
    </ligand>
</feature>
<dbReference type="FunFam" id="3.30.230.80:FF:000002">
    <property type="entry name" value="Molecular chaperone HtpG"/>
    <property type="match status" value="1"/>
</dbReference>
<keyword evidence="14" id="KW-1185">Reference proteome</keyword>
<evidence type="ECO:0000256" key="3">
    <source>
        <dbReference type="ARBA" id="ARBA00022490"/>
    </source>
</evidence>
<dbReference type="STRING" id="869212.Turpa_0456"/>
<feature type="region of interest" description="B" evidence="10">
    <location>
        <begin position="346"/>
        <end position="561"/>
    </location>
</feature>
<dbReference type="InterPro" id="IPR020575">
    <property type="entry name" value="Hsp90_N"/>
</dbReference>
<evidence type="ECO:0000313" key="14">
    <source>
        <dbReference type="Proteomes" id="UP000006048"/>
    </source>
</evidence>
<evidence type="ECO:0000256" key="9">
    <source>
        <dbReference type="ARBA" id="ARBA00070675"/>
    </source>
</evidence>
<dbReference type="GO" id="GO:0051082">
    <property type="term" value="F:unfolded protein binding"/>
    <property type="evidence" value="ECO:0007669"/>
    <property type="project" value="UniProtKB-UniRule"/>
</dbReference>
<dbReference type="Gene3D" id="3.30.230.80">
    <property type="match status" value="1"/>
</dbReference>
<dbReference type="InterPro" id="IPR036890">
    <property type="entry name" value="HATPase_C_sf"/>
</dbReference>